<dbReference type="Proteomes" id="UP000568050">
    <property type="component" value="Unassembled WGS sequence"/>
</dbReference>
<proteinExistence type="predicted"/>
<gene>
    <name evidence="1" type="ORF">FHX50_001645</name>
</gene>
<dbReference type="RefSeq" id="WP_183376471.1">
    <property type="nucleotide sequence ID" value="NZ_CBCSFZ010000014.1"/>
</dbReference>
<evidence type="ECO:0000313" key="1">
    <source>
        <dbReference type="EMBL" id="MBB3023353.1"/>
    </source>
</evidence>
<protein>
    <recommendedName>
        <fullName evidence="3">DUF559 domain-containing protein</fullName>
    </recommendedName>
</protein>
<organism evidence="1 2">
    <name type="scientific">Helcobacillus massiliensis</name>
    <dbReference type="NCBI Taxonomy" id="521392"/>
    <lineage>
        <taxon>Bacteria</taxon>
        <taxon>Bacillati</taxon>
        <taxon>Actinomycetota</taxon>
        <taxon>Actinomycetes</taxon>
        <taxon>Micrococcales</taxon>
        <taxon>Dermabacteraceae</taxon>
        <taxon>Helcobacillus</taxon>
    </lineage>
</organism>
<name>A0A839QS84_9MICO</name>
<reference evidence="1 2" key="1">
    <citation type="submission" date="2020-08" db="EMBL/GenBank/DDBJ databases">
        <title>Sequencing the genomes of 1000 actinobacteria strains.</title>
        <authorList>
            <person name="Klenk H.-P."/>
        </authorList>
    </citation>
    <scope>NUCLEOTIDE SEQUENCE [LARGE SCALE GENOMIC DNA]</scope>
    <source>
        <strain evidence="1 2">DSM 23040</strain>
    </source>
</reference>
<keyword evidence="2" id="KW-1185">Reference proteome</keyword>
<evidence type="ECO:0000313" key="2">
    <source>
        <dbReference type="Proteomes" id="UP000568050"/>
    </source>
</evidence>
<evidence type="ECO:0008006" key="3">
    <source>
        <dbReference type="Google" id="ProtNLM"/>
    </source>
</evidence>
<accession>A0A839QS84</accession>
<sequence length="343" mass="39307">MVRDDSPQRLRHGVFLVGEALALGVSRDRLRCNDFQRVGRGLYAWSRTQISEYLLAAALCRQYPGAVVSHDSAGRLWGMPMEHSRDAWRPGMPIHLMAPPGRRMRSTELITWHYGGLDDDDVVHVDGTRGYGGWVPNDEKHRYILRVTSRSRTWFDLTRSLPLDWAVAQADHLLRIPREQFERRTRPYATRESLEHLLRRCRGRAGAKRGRKILSFARVGADSPAETRCRLAFRFGRLPEPELNARHLADDGSVVAQTDFTFRKFGVVVEYDGAVHFEGDAAQRGQRRTIRLRGLGLIDLHLFRDDLPRPIPGESDESVMRRLATCPAVTVVAEELRRQGWRR</sequence>
<dbReference type="AlphaFoldDB" id="A0A839QS84"/>
<comment type="caution">
    <text evidence="1">The sequence shown here is derived from an EMBL/GenBank/DDBJ whole genome shotgun (WGS) entry which is preliminary data.</text>
</comment>
<dbReference type="EMBL" id="JACHWP010000004">
    <property type="protein sequence ID" value="MBB3023353.1"/>
    <property type="molecule type" value="Genomic_DNA"/>
</dbReference>